<comment type="caution">
    <text evidence="3">The sequence shown here is derived from an EMBL/GenBank/DDBJ whole genome shotgun (WGS) entry which is preliminary data.</text>
</comment>
<dbReference type="Gene3D" id="3.40.50.2300">
    <property type="match status" value="1"/>
</dbReference>
<dbReference type="InterPro" id="IPR023485">
    <property type="entry name" value="Ptyr_pPase"/>
</dbReference>
<dbReference type="GO" id="GO:0004725">
    <property type="term" value="F:protein tyrosine phosphatase activity"/>
    <property type="evidence" value="ECO:0007669"/>
    <property type="project" value="UniProtKB-EC"/>
</dbReference>
<evidence type="ECO:0000313" key="4">
    <source>
        <dbReference type="Proteomes" id="UP000886523"/>
    </source>
</evidence>
<dbReference type="PANTHER" id="PTHR11717:SF7">
    <property type="entry name" value="LOW MOLECULAR WEIGHT PHOSPHOTYROSINE PROTEIN PHOSPHATASE"/>
    <property type="match status" value="1"/>
</dbReference>
<dbReference type="EMBL" id="MU128915">
    <property type="protein sequence ID" value="KAF9519944.1"/>
    <property type="molecule type" value="Genomic_DNA"/>
</dbReference>
<protein>
    <recommendedName>
        <fullName evidence="1">protein-tyrosine-phosphatase</fullName>
        <ecNumber evidence="1">3.1.3.48</ecNumber>
    </recommendedName>
</protein>
<gene>
    <name evidence="3" type="ORF">BS47DRAFT_1336679</name>
</gene>
<evidence type="ECO:0000259" key="2">
    <source>
        <dbReference type="Pfam" id="PF01451"/>
    </source>
</evidence>
<dbReference type="EC" id="3.1.3.48" evidence="1"/>
<feature type="domain" description="Phosphotyrosine protein phosphatase I" evidence="2">
    <location>
        <begin position="2"/>
        <end position="87"/>
    </location>
</feature>
<dbReference type="SUPFAM" id="SSF52788">
    <property type="entry name" value="Phosphotyrosine protein phosphatases I"/>
    <property type="match status" value="1"/>
</dbReference>
<dbReference type="Proteomes" id="UP000886523">
    <property type="component" value="Unassembled WGS sequence"/>
</dbReference>
<reference evidence="3" key="1">
    <citation type="journal article" date="2020" name="Nat. Commun.">
        <title>Large-scale genome sequencing of mycorrhizal fungi provides insights into the early evolution of symbiotic traits.</title>
        <authorList>
            <person name="Miyauchi S."/>
            <person name="Kiss E."/>
            <person name="Kuo A."/>
            <person name="Drula E."/>
            <person name="Kohler A."/>
            <person name="Sanchez-Garcia M."/>
            <person name="Morin E."/>
            <person name="Andreopoulos B."/>
            <person name="Barry K.W."/>
            <person name="Bonito G."/>
            <person name="Buee M."/>
            <person name="Carver A."/>
            <person name="Chen C."/>
            <person name="Cichocki N."/>
            <person name="Clum A."/>
            <person name="Culley D."/>
            <person name="Crous P.W."/>
            <person name="Fauchery L."/>
            <person name="Girlanda M."/>
            <person name="Hayes R.D."/>
            <person name="Keri Z."/>
            <person name="LaButti K."/>
            <person name="Lipzen A."/>
            <person name="Lombard V."/>
            <person name="Magnuson J."/>
            <person name="Maillard F."/>
            <person name="Murat C."/>
            <person name="Nolan M."/>
            <person name="Ohm R.A."/>
            <person name="Pangilinan J."/>
            <person name="Pereira M.F."/>
            <person name="Perotto S."/>
            <person name="Peter M."/>
            <person name="Pfister S."/>
            <person name="Riley R."/>
            <person name="Sitrit Y."/>
            <person name="Stielow J.B."/>
            <person name="Szollosi G."/>
            <person name="Zifcakova L."/>
            <person name="Stursova M."/>
            <person name="Spatafora J.W."/>
            <person name="Tedersoo L."/>
            <person name="Vaario L.M."/>
            <person name="Yamada A."/>
            <person name="Yan M."/>
            <person name="Wang P."/>
            <person name="Xu J."/>
            <person name="Bruns T."/>
            <person name="Baldrian P."/>
            <person name="Vilgalys R."/>
            <person name="Dunand C."/>
            <person name="Henrissat B."/>
            <person name="Grigoriev I.V."/>
            <person name="Hibbett D."/>
            <person name="Nagy L.G."/>
            <person name="Martin F.M."/>
        </authorList>
    </citation>
    <scope>NUCLEOTIDE SEQUENCE</scope>
    <source>
        <strain evidence="3">UP504</strain>
    </source>
</reference>
<accession>A0A9P6B9G8</accession>
<dbReference type="AlphaFoldDB" id="A0A9P6B9G8"/>
<organism evidence="3 4">
    <name type="scientific">Hydnum rufescens UP504</name>
    <dbReference type="NCBI Taxonomy" id="1448309"/>
    <lineage>
        <taxon>Eukaryota</taxon>
        <taxon>Fungi</taxon>
        <taxon>Dikarya</taxon>
        <taxon>Basidiomycota</taxon>
        <taxon>Agaricomycotina</taxon>
        <taxon>Agaricomycetes</taxon>
        <taxon>Cantharellales</taxon>
        <taxon>Hydnaceae</taxon>
        <taxon>Hydnum</taxon>
    </lineage>
</organism>
<dbReference type="InterPro" id="IPR050438">
    <property type="entry name" value="LMW_PTPase"/>
</dbReference>
<dbReference type="Pfam" id="PF01451">
    <property type="entry name" value="LMWPc"/>
    <property type="match status" value="1"/>
</dbReference>
<dbReference type="PANTHER" id="PTHR11717">
    <property type="entry name" value="LOW MOLECULAR WEIGHT PROTEIN TYROSINE PHOSPHATASE"/>
    <property type="match status" value="1"/>
</dbReference>
<dbReference type="InterPro" id="IPR036196">
    <property type="entry name" value="Ptyr_pPase_sf"/>
</dbReference>
<sequence length="106" mass="11774">MAHEAKKEGLDIYVYSAGTANYHEGEDPDERSHDIPIDHLARTVLCEGDLTTFDYILASDIQNLGTLQRMAPGDSTATNIFILGSHEESGFENAFFRSALQRRSVL</sequence>
<keyword evidence="4" id="KW-1185">Reference proteome</keyword>
<evidence type="ECO:0000313" key="3">
    <source>
        <dbReference type="EMBL" id="KAF9519944.1"/>
    </source>
</evidence>
<name>A0A9P6B9G8_9AGAM</name>
<proteinExistence type="predicted"/>
<evidence type="ECO:0000256" key="1">
    <source>
        <dbReference type="ARBA" id="ARBA00013064"/>
    </source>
</evidence>
<dbReference type="OrthoDB" id="3388at2759"/>